<sequence length="281" mass="32780">MTMFGSAWTHYLKLVGIRAPQDPLLNYIDDVDQIDRVDLLILVGFKRAIESKVENNSYERYYQNYVYITVHQGHIDGRQKAPACTSAKEINADSLECSRAPDGQLKDFSRKYTNLGPCSQKEGWIQLQEDWRQILRRKRRLMGLHDILAVAPTMHLRVVPHKILTWRTMPHPAAKPEGCVASWCRVKIFLMMCPEAVLSTNKARQKADETRRELFVSWHRLKDIVLAHEQTIHKRWKKRTAVKRKQLLQEIDPELSKEHAPEIAALEQDQSGRQSRRSEFM</sequence>
<comment type="caution">
    <text evidence="2">The sequence shown here is derived from an EMBL/GenBank/DDBJ whole genome shotgun (WGS) entry which is preliminary data.</text>
</comment>
<evidence type="ECO:0000256" key="1">
    <source>
        <dbReference type="SAM" id="MobiDB-lite"/>
    </source>
</evidence>
<accession>A0AAD7F7Q5</accession>
<organism evidence="2 3">
    <name type="scientific">Mycena rosella</name>
    <name type="common">Pink bonnet</name>
    <name type="synonym">Agaricus rosellus</name>
    <dbReference type="NCBI Taxonomy" id="1033263"/>
    <lineage>
        <taxon>Eukaryota</taxon>
        <taxon>Fungi</taxon>
        <taxon>Dikarya</taxon>
        <taxon>Basidiomycota</taxon>
        <taxon>Agaricomycotina</taxon>
        <taxon>Agaricomycetes</taxon>
        <taxon>Agaricomycetidae</taxon>
        <taxon>Agaricales</taxon>
        <taxon>Marasmiineae</taxon>
        <taxon>Mycenaceae</taxon>
        <taxon>Mycena</taxon>
    </lineage>
</organism>
<protein>
    <submittedName>
        <fullName evidence="2">Uncharacterized protein</fullName>
    </submittedName>
</protein>
<reference evidence="2" key="1">
    <citation type="submission" date="2023-03" db="EMBL/GenBank/DDBJ databases">
        <title>Massive genome expansion in bonnet fungi (Mycena s.s.) driven by repeated elements and novel gene families across ecological guilds.</title>
        <authorList>
            <consortium name="Lawrence Berkeley National Laboratory"/>
            <person name="Harder C.B."/>
            <person name="Miyauchi S."/>
            <person name="Viragh M."/>
            <person name="Kuo A."/>
            <person name="Thoen E."/>
            <person name="Andreopoulos B."/>
            <person name="Lu D."/>
            <person name="Skrede I."/>
            <person name="Drula E."/>
            <person name="Henrissat B."/>
            <person name="Morin E."/>
            <person name="Kohler A."/>
            <person name="Barry K."/>
            <person name="LaButti K."/>
            <person name="Morin E."/>
            <person name="Salamov A."/>
            <person name="Lipzen A."/>
            <person name="Mereny Z."/>
            <person name="Hegedus B."/>
            <person name="Baldrian P."/>
            <person name="Stursova M."/>
            <person name="Weitz H."/>
            <person name="Taylor A."/>
            <person name="Grigoriev I.V."/>
            <person name="Nagy L.G."/>
            <person name="Martin F."/>
            <person name="Kauserud H."/>
        </authorList>
    </citation>
    <scope>NUCLEOTIDE SEQUENCE</scope>
    <source>
        <strain evidence="2">CBHHK067</strain>
    </source>
</reference>
<dbReference type="EMBL" id="JARKIE010001452">
    <property type="protein sequence ID" value="KAJ7601996.1"/>
    <property type="molecule type" value="Genomic_DNA"/>
</dbReference>
<proteinExistence type="predicted"/>
<keyword evidence="3" id="KW-1185">Reference proteome</keyword>
<evidence type="ECO:0000313" key="3">
    <source>
        <dbReference type="Proteomes" id="UP001221757"/>
    </source>
</evidence>
<dbReference type="AlphaFoldDB" id="A0AAD7F7Q5"/>
<evidence type="ECO:0000313" key="2">
    <source>
        <dbReference type="EMBL" id="KAJ7601996.1"/>
    </source>
</evidence>
<name>A0AAD7F7Q5_MYCRO</name>
<gene>
    <name evidence="2" type="ORF">B0H17DRAFT_1155104</name>
</gene>
<dbReference type="Proteomes" id="UP001221757">
    <property type="component" value="Unassembled WGS sequence"/>
</dbReference>
<feature type="region of interest" description="Disordered" evidence="1">
    <location>
        <begin position="259"/>
        <end position="281"/>
    </location>
</feature>